<comment type="caution">
    <text evidence="2">The sequence shown here is derived from an EMBL/GenBank/DDBJ whole genome shotgun (WGS) entry which is preliminary data.</text>
</comment>
<keyword evidence="3" id="KW-1185">Reference proteome</keyword>
<dbReference type="AlphaFoldDB" id="A0A8X6QY08"/>
<evidence type="ECO:0000313" key="2">
    <source>
        <dbReference type="EMBL" id="GFU45410.1"/>
    </source>
</evidence>
<accession>A0A8X6QY08</accession>
<keyword evidence="1" id="KW-0732">Signal</keyword>
<feature type="chain" id="PRO_5036447867" description="Spider venom protein" evidence="1">
    <location>
        <begin position="20"/>
        <end position="117"/>
    </location>
</feature>
<name>A0A8X6QY08_NEPPI</name>
<dbReference type="Proteomes" id="UP000887013">
    <property type="component" value="Unassembled WGS sequence"/>
</dbReference>
<evidence type="ECO:0008006" key="4">
    <source>
        <dbReference type="Google" id="ProtNLM"/>
    </source>
</evidence>
<proteinExistence type="predicted"/>
<evidence type="ECO:0000313" key="3">
    <source>
        <dbReference type="Proteomes" id="UP000887013"/>
    </source>
</evidence>
<gene>
    <name evidence="2" type="ORF">NPIL_327921</name>
</gene>
<reference evidence="2" key="1">
    <citation type="submission" date="2020-08" db="EMBL/GenBank/DDBJ databases">
        <title>Multicomponent nature underlies the extraordinary mechanical properties of spider dragline silk.</title>
        <authorList>
            <person name="Kono N."/>
            <person name="Nakamura H."/>
            <person name="Mori M."/>
            <person name="Yoshida Y."/>
            <person name="Ohtoshi R."/>
            <person name="Malay A.D."/>
            <person name="Moran D.A.P."/>
            <person name="Tomita M."/>
            <person name="Numata K."/>
            <person name="Arakawa K."/>
        </authorList>
    </citation>
    <scope>NUCLEOTIDE SEQUENCE</scope>
</reference>
<sequence length="117" mass="12571">MKTFAALMVLGALLGFSDGKKRLIRSIQCSPMKCEEPCYLNNNADHCPSCECPPEIMCTPPKCDYPCTIDYNTKSCPSCKCDRSGPPQGNNNNGMCVVSCPASCTVIRNSNGCGCIC</sequence>
<dbReference type="EMBL" id="BMAW01132841">
    <property type="protein sequence ID" value="GFU45410.1"/>
    <property type="molecule type" value="Genomic_DNA"/>
</dbReference>
<feature type="signal peptide" evidence="1">
    <location>
        <begin position="1"/>
        <end position="19"/>
    </location>
</feature>
<dbReference type="OrthoDB" id="6435427at2759"/>
<evidence type="ECO:0000256" key="1">
    <source>
        <dbReference type="SAM" id="SignalP"/>
    </source>
</evidence>
<organism evidence="2 3">
    <name type="scientific">Nephila pilipes</name>
    <name type="common">Giant wood spider</name>
    <name type="synonym">Nephila maculata</name>
    <dbReference type="NCBI Taxonomy" id="299642"/>
    <lineage>
        <taxon>Eukaryota</taxon>
        <taxon>Metazoa</taxon>
        <taxon>Ecdysozoa</taxon>
        <taxon>Arthropoda</taxon>
        <taxon>Chelicerata</taxon>
        <taxon>Arachnida</taxon>
        <taxon>Araneae</taxon>
        <taxon>Araneomorphae</taxon>
        <taxon>Entelegynae</taxon>
        <taxon>Araneoidea</taxon>
        <taxon>Nephilidae</taxon>
        <taxon>Nephila</taxon>
    </lineage>
</organism>
<protein>
    <recommendedName>
        <fullName evidence="4">Spider venom protein</fullName>
    </recommendedName>
</protein>